<dbReference type="InterPro" id="IPR016024">
    <property type="entry name" value="ARM-type_fold"/>
</dbReference>
<evidence type="ECO:0000313" key="6">
    <source>
        <dbReference type="EMBL" id="CDP35451.1"/>
    </source>
</evidence>
<name>A0A060T8C6_BLAAD</name>
<feature type="region of interest" description="Disordered" evidence="3">
    <location>
        <begin position="373"/>
        <end position="401"/>
    </location>
</feature>
<dbReference type="InterPro" id="IPR007205">
    <property type="entry name" value="Protein_HGH1_N"/>
</dbReference>
<evidence type="ECO:0000256" key="1">
    <source>
        <dbReference type="ARBA" id="ARBA00006712"/>
    </source>
</evidence>
<comment type="similarity">
    <text evidence="1">Belongs to the HGH1 family.</text>
</comment>
<dbReference type="EMBL" id="HG937693">
    <property type="protein sequence ID" value="CDP35451.1"/>
    <property type="molecule type" value="Genomic_DNA"/>
</dbReference>
<dbReference type="PANTHER" id="PTHR13387:SF9">
    <property type="entry name" value="PROTEIN HGH1 HOMOLOG"/>
    <property type="match status" value="1"/>
</dbReference>
<feature type="domain" description="Protein HGH1 N-terminal" evidence="4">
    <location>
        <begin position="96"/>
        <end position="317"/>
    </location>
</feature>
<dbReference type="AlphaFoldDB" id="A0A060T8C6"/>
<feature type="compositionally biased region" description="Acidic residues" evidence="3">
    <location>
        <begin position="388"/>
        <end position="401"/>
    </location>
</feature>
<dbReference type="PANTHER" id="PTHR13387">
    <property type="entry name" value="PROTEIN HGH1 HOMOLOG"/>
    <property type="match status" value="1"/>
</dbReference>
<feature type="domain" description="Protein HGH1 C-terminal" evidence="5">
    <location>
        <begin position="323"/>
        <end position="376"/>
    </location>
</feature>
<dbReference type="SUPFAM" id="SSF48371">
    <property type="entry name" value="ARM repeat"/>
    <property type="match status" value="1"/>
</dbReference>
<dbReference type="InterPro" id="IPR007206">
    <property type="entry name" value="Protein_HGH1_C"/>
</dbReference>
<proteinExistence type="inferred from homology"/>
<feature type="region of interest" description="Disordered" evidence="3">
    <location>
        <begin position="130"/>
        <end position="157"/>
    </location>
</feature>
<accession>A0A060T8C6</accession>
<organism evidence="6">
    <name type="scientific">Blastobotrys adeninivorans</name>
    <name type="common">Yeast</name>
    <name type="synonym">Arxula adeninivorans</name>
    <dbReference type="NCBI Taxonomy" id="409370"/>
    <lineage>
        <taxon>Eukaryota</taxon>
        <taxon>Fungi</taxon>
        <taxon>Dikarya</taxon>
        <taxon>Ascomycota</taxon>
        <taxon>Saccharomycotina</taxon>
        <taxon>Dipodascomycetes</taxon>
        <taxon>Dipodascales</taxon>
        <taxon>Trichomonascaceae</taxon>
        <taxon>Blastobotrys</taxon>
    </lineage>
</organism>
<dbReference type="InterPro" id="IPR011989">
    <property type="entry name" value="ARM-like"/>
</dbReference>
<dbReference type="PhylomeDB" id="A0A060T8C6"/>
<evidence type="ECO:0000256" key="2">
    <source>
        <dbReference type="ARBA" id="ARBA00014076"/>
    </source>
</evidence>
<evidence type="ECO:0000256" key="3">
    <source>
        <dbReference type="SAM" id="MobiDB-lite"/>
    </source>
</evidence>
<sequence>MSTELQELVGFLGAPMRLVRQLAVQNLVQYSQGEHAYVFRENDHEPIRNLKALTKDGDPRTVRHALTILVNLCNDPSILDLLAGDDKFVEHIGNSICDLREVNPDLFCILLANLAKNDSVTSVFNMKRTKPTASRAQKKSEDEASMEQQDTEEDKQMREQLAMEPIDDSDIFKSDMMMDCLLDCFVKGHGRDLNKFGNFDYLAFFFSDVSRFKAGREYFVKKDTYDNVIPVTKLLVFTSYKSRIRRTGVASTIKNCLFDLDTHENFVKNEDINLLPYILLPLADASDEYREDELFELPDELQLLPPDKKREPELEIVKTMVESLLLLCTKREMREYLRLRSFYPVIRELHKNVEEDEIRQLSERLVQMLMGDEEPQPKVQEIDNNNNNDDDDDEDVVAEVV</sequence>
<dbReference type="Gene3D" id="1.25.10.10">
    <property type="entry name" value="Leucine-rich Repeat Variant"/>
    <property type="match status" value="1"/>
</dbReference>
<dbReference type="Pfam" id="PF04063">
    <property type="entry name" value="DUF383"/>
    <property type="match status" value="1"/>
</dbReference>
<reference evidence="6" key="1">
    <citation type="submission" date="2014-02" db="EMBL/GenBank/DDBJ databases">
        <authorList>
            <person name="Genoscope - CEA"/>
        </authorList>
    </citation>
    <scope>NUCLEOTIDE SEQUENCE</scope>
    <source>
        <strain evidence="6">LS3</strain>
    </source>
</reference>
<evidence type="ECO:0000259" key="5">
    <source>
        <dbReference type="Pfam" id="PF04064"/>
    </source>
</evidence>
<evidence type="ECO:0000259" key="4">
    <source>
        <dbReference type="Pfam" id="PF04063"/>
    </source>
</evidence>
<dbReference type="Pfam" id="PF04064">
    <property type="entry name" value="DUF384"/>
    <property type="match status" value="1"/>
</dbReference>
<reference evidence="6" key="2">
    <citation type="submission" date="2014-06" db="EMBL/GenBank/DDBJ databases">
        <title>The complete genome of Blastobotrys (Arxula) adeninivorans LS3 - a yeast of biotechnological interest.</title>
        <authorList>
            <person name="Kunze G."/>
            <person name="Gaillardin C."/>
            <person name="Czernicka M."/>
            <person name="Durrens P."/>
            <person name="Martin T."/>
            <person name="Boer E."/>
            <person name="Gabaldon T."/>
            <person name="Cruz J."/>
            <person name="Talla E."/>
            <person name="Marck C."/>
            <person name="Goffeau A."/>
            <person name="Barbe V."/>
            <person name="Baret P."/>
            <person name="Baronian K."/>
            <person name="Beier S."/>
            <person name="Bleykasten C."/>
            <person name="Bode R."/>
            <person name="Casaregola S."/>
            <person name="Despons L."/>
            <person name="Fairhead C."/>
            <person name="Giersberg M."/>
            <person name="Gierski P."/>
            <person name="Hahnel U."/>
            <person name="Hartmann A."/>
            <person name="Jankowska D."/>
            <person name="Jubin C."/>
            <person name="Jung P."/>
            <person name="Lafontaine I."/>
            <person name="Leh-Louis V."/>
            <person name="Lemaire M."/>
            <person name="Marcet-Houben M."/>
            <person name="Mascher M."/>
            <person name="Morel G."/>
            <person name="Richard G.-F."/>
            <person name="Riechen J."/>
            <person name="Sacerdot C."/>
            <person name="Sarkar A."/>
            <person name="Savel G."/>
            <person name="Schacherer J."/>
            <person name="Sherman D."/>
            <person name="Straub M.-L."/>
            <person name="Stein N."/>
            <person name="Thierry A."/>
            <person name="Trautwein-Schult A."/>
            <person name="Westhof E."/>
            <person name="Worch S."/>
            <person name="Dujon B."/>
            <person name="Souciet J.-L."/>
            <person name="Wincker P."/>
            <person name="Scholz U."/>
            <person name="Neuveglise N."/>
        </authorList>
    </citation>
    <scope>NUCLEOTIDE SEQUENCE</scope>
    <source>
        <strain evidence="6">LS3</strain>
    </source>
</reference>
<feature type="compositionally biased region" description="Acidic residues" evidence="3">
    <location>
        <begin position="143"/>
        <end position="153"/>
    </location>
</feature>
<dbReference type="InterPro" id="IPR039717">
    <property type="entry name" value="Hgh1"/>
</dbReference>
<protein>
    <recommendedName>
        <fullName evidence="2">Protein HGH1 homolog</fullName>
    </recommendedName>
</protein>
<gene>
    <name evidence="6" type="ORF">GNLVRS02_ARAD1C35816g</name>
</gene>